<dbReference type="InterPro" id="IPR003362">
    <property type="entry name" value="Bact_transf"/>
</dbReference>
<accession>A0A0E2BAI0</accession>
<evidence type="ECO:0000256" key="4">
    <source>
        <dbReference type="ARBA" id="ARBA00022692"/>
    </source>
</evidence>
<dbReference type="Pfam" id="PF02397">
    <property type="entry name" value="Bac_transf"/>
    <property type="match status" value="1"/>
</dbReference>
<dbReference type="EC" id="2.4.1.-" evidence="9"/>
<evidence type="ECO:0000259" key="8">
    <source>
        <dbReference type="Pfam" id="PF02397"/>
    </source>
</evidence>
<organism evidence="9 10">
    <name type="scientific">Leptospira kirschneri str. H1</name>
    <dbReference type="NCBI Taxonomy" id="1049966"/>
    <lineage>
        <taxon>Bacteria</taxon>
        <taxon>Pseudomonadati</taxon>
        <taxon>Spirochaetota</taxon>
        <taxon>Spirochaetia</taxon>
        <taxon>Leptospirales</taxon>
        <taxon>Leptospiraceae</taxon>
        <taxon>Leptospira</taxon>
    </lineage>
</organism>
<keyword evidence="4 7" id="KW-0812">Transmembrane</keyword>
<evidence type="ECO:0000256" key="3">
    <source>
        <dbReference type="ARBA" id="ARBA00022679"/>
    </source>
</evidence>
<feature type="transmembrane region" description="Helical" evidence="7">
    <location>
        <begin position="12"/>
        <end position="37"/>
    </location>
</feature>
<feature type="domain" description="Bacterial sugar transferase" evidence="8">
    <location>
        <begin position="234"/>
        <end position="415"/>
    </location>
</feature>
<evidence type="ECO:0000256" key="2">
    <source>
        <dbReference type="ARBA" id="ARBA00006464"/>
    </source>
</evidence>
<evidence type="ECO:0000313" key="10">
    <source>
        <dbReference type="Proteomes" id="UP000006253"/>
    </source>
</evidence>
<keyword evidence="5 7" id="KW-1133">Transmembrane helix</keyword>
<feature type="transmembrane region" description="Helical" evidence="7">
    <location>
        <begin position="79"/>
        <end position="98"/>
    </location>
</feature>
<evidence type="ECO:0000313" key="9">
    <source>
        <dbReference type="EMBL" id="EKO14145.1"/>
    </source>
</evidence>
<feature type="transmembrane region" description="Helical" evidence="7">
    <location>
        <begin position="236"/>
        <end position="260"/>
    </location>
</feature>
<sequence>MYVRRHSRIHEQILLSTLFQLTAGSLFVSCTTIVPLWGFDFWDRIDKNSFNSAMGVLIAFNITFISLRRLLKYPGAQSSAYILPTTAIVFGILVAFNLMNRAEYSIQVILFGFITTLTWCYIGYFIGHRYRLQRFALVPFGEALEFRETHGTQFVFLQKPDLGKERFDAVVADLRAKNLTPEWEKFLARCTLSRVPVYHTKQIIESLTGRVKIAYLSENEFGSLLPSKFYETVKRFIDFIAALFVFPIFFPFMLLIAILIRLESKGKVIFSQKRMGYRGRIFTLYKFRTMYVEKKGKGFTQGENDLRITKIGKVLRKYRLDETLQIFNVLKGDMSFIGPRPESMELSEWYEKDVPFFAYRHVVRPGISGWAQVEQGYAAEVDGMKVKLEYDFYYIKNFSFWLDMLITFKTVKTILTGFGAR</sequence>
<evidence type="ECO:0000256" key="7">
    <source>
        <dbReference type="SAM" id="Phobius"/>
    </source>
</evidence>
<keyword evidence="3 9" id="KW-0808">Transferase</keyword>
<dbReference type="Proteomes" id="UP000006253">
    <property type="component" value="Unassembled WGS sequence"/>
</dbReference>
<evidence type="ECO:0000256" key="1">
    <source>
        <dbReference type="ARBA" id="ARBA00004141"/>
    </source>
</evidence>
<feature type="transmembrane region" description="Helical" evidence="7">
    <location>
        <begin position="49"/>
        <end position="67"/>
    </location>
</feature>
<comment type="subcellular location">
    <subcellularLocation>
        <location evidence="1">Membrane</location>
        <topology evidence="1">Multi-pass membrane protein</topology>
    </subcellularLocation>
</comment>
<dbReference type="GO" id="GO:0016780">
    <property type="term" value="F:phosphotransferase activity, for other substituted phosphate groups"/>
    <property type="evidence" value="ECO:0007669"/>
    <property type="project" value="TreeGrafter"/>
</dbReference>
<dbReference type="GeneID" id="34316368"/>
<dbReference type="EMBL" id="AHMY02000059">
    <property type="protein sequence ID" value="EKO14145.1"/>
    <property type="molecule type" value="Genomic_DNA"/>
</dbReference>
<protein>
    <submittedName>
        <fullName evidence="9">Bacterial sugar transferase</fullName>
        <ecNumber evidence="9">2.4.1.-</ecNumber>
    </submittedName>
</protein>
<keyword evidence="9" id="KW-0328">Glycosyltransferase</keyword>
<dbReference type="RefSeq" id="WP_004754974.1">
    <property type="nucleotide sequence ID" value="NZ_AHMY02000059.1"/>
</dbReference>
<dbReference type="PANTHER" id="PTHR30576">
    <property type="entry name" value="COLANIC BIOSYNTHESIS UDP-GLUCOSE LIPID CARRIER TRANSFERASE"/>
    <property type="match status" value="1"/>
</dbReference>
<dbReference type="PROSITE" id="PS51257">
    <property type="entry name" value="PROKAR_LIPOPROTEIN"/>
    <property type="match status" value="1"/>
</dbReference>
<comment type="similarity">
    <text evidence="2">Belongs to the bacterial sugar transferase family.</text>
</comment>
<reference evidence="9 10" key="1">
    <citation type="submission" date="2012-10" db="EMBL/GenBank/DDBJ databases">
        <authorList>
            <person name="Harkins D.M."/>
            <person name="Durkin A.S."/>
            <person name="Brinkac L.M."/>
            <person name="Selengut J.D."/>
            <person name="Sanka R."/>
            <person name="DePew J."/>
            <person name="Purushe J."/>
            <person name="Peacock S.J."/>
            <person name="Thaipadungpanit J."/>
            <person name="Wuthiekanun V.W."/>
            <person name="Day N.P."/>
            <person name="Vinetz J.M."/>
            <person name="Sutton G.G."/>
            <person name="Nelson W.C."/>
            <person name="Fouts D.E."/>
        </authorList>
    </citation>
    <scope>NUCLEOTIDE SEQUENCE [LARGE SCALE GENOMIC DNA]</scope>
    <source>
        <strain evidence="9 10">H1</strain>
    </source>
</reference>
<dbReference type="GO" id="GO:0016020">
    <property type="term" value="C:membrane"/>
    <property type="evidence" value="ECO:0007669"/>
    <property type="project" value="UniProtKB-SubCell"/>
</dbReference>
<dbReference type="NCBIfam" id="TIGR03025">
    <property type="entry name" value="EPS_sugtrans"/>
    <property type="match status" value="1"/>
</dbReference>
<gene>
    <name evidence="9" type="ORF">LEP1GSC081_2020</name>
</gene>
<name>A0A0E2BAI0_9LEPT</name>
<proteinExistence type="inferred from homology"/>
<dbReference type="PANTHER" id="PTHR30576:SF0">
    <property type="entry name" value="UNDECAPRENYL-PHOSPHATE N-ACETYLGALACTOSAMINYL 1-PHOSPHATE TRANSFERASE-RELATED"/>
    <property type="match status" value="1"/>
</dbReference>
<dbReference type="GO" id="GO:0016757">
    <property type="term" value="F:glycosyltransferase activity"/>
    <property type="evidence" value="ECO:0007669"/>
    <property type="project" value="UniProtKB-KW"/>
</dbReference>
<evidence type="ECO:0000256" key="5">
    <source>
        <dbReference type="ARBA" id="ARBA00022989"/>
    </source>
</evidence>
<feature type="transmembrane region" description="Helical" evidence="7">
    <location>
        <begin position="104"/>
        <end position="126"/>
    </location>
</feature>
<dbReference type="InterPro" id="IPR017475">
    <property type="entry name" value="EPS_sugar_tfrase"/>
</dbReference>
<comment type="caution">
    <text evidence="9">The sequence shown here is derived from an EMBL/GenBank/DDBJ whole genome shotgun (WGS) entry which is preliminary data.</text>
</comment>
<evidence type="ECO:0000256" key="6">
    <source>
        <dbReference type="ARBA" id="ARBA00023136"/>
    </source>
</evidence>
<dbReference type="AlphaFoldDB" id="A0A0E2BAI0"/>
<keyword evidence="6 7" id="KW-0472">Membrane</keyword>